<dbReference type="Pfam" id="PF03217">
    <property type="entry name" value="SlpA"/>
    <property type="match status" value="4"/>
</dbReference>
<feature type="domain" description="S-layer protein C-terminal" evidence="2">
    <location>
        <begin position="875"/>
        <end position="926"/>
    </location>
</feature>
<dbReference type="SUPFAM" id="SSF52058">
    <property type="entry name" value="L domain-like"/>
    <property type="match status" value="1"/>
</dbReference>
<evidence type="ECO:0000259" key="2">
    <source>
        <dbReference type="Pfam" id="PF03217"/>
    </source>
</evidence>
<feature type="compositionally biased region" description="Polar residues" evidence="1">
    <location>
        <begin position="23"/>
        <end position="44"/>
    </location>
</feature>
<gene>
    <name evidence="4" type="ORF">LBAT_0084</name>
</gene>
<dbReference type="PATRIC" id="fig|1600.4.peg.84"/>
<accession>A0A0D6A0X5</accession>
<evidence type="ECO:0000313" key="5">
    <source>
        <dbReference type="Proteomes" id="UP000035709"/>
    </source>
</evidence>
<feature type="region of interest" description="Disordered" evidence="1">
    <location>
        <begin position="1"/>
        <end position="102"/>
    </location>
</feature>
<dbReference type="RefSeq" id="WP_060459048.1">
    <property type="nucleotide sequence ID" value="NZ_AP014808.1"/>
</dbReference>
<dbReference type="InterPro" id="IPR024968">
    <property type="entry name" value="SlpA_C_lactobacillus"/>
</dbReference>
<feature type="compositionally biased region" description="Polar residues" evidence="1">
    <location>
        <begin position="1"/>
        <end position="11"/>
    </location>
</feature>
<dbReference type="NCBIfam" id="TIGR02331">
    <property type="entry name" value="rib_alpha"/>
    <property type="match status" value="1"/>
</dbReference>
<dbReference type="KEGG" id="lae:LBAT_0084"/>
<feature type="compositionally biased region" description="Basic and acidic residues" evidence="1">
    <location>
        <begin position="83"/>
        <end position="102"/>
    </location>
</feature>
<proteinExistence type="predicted"/>
<keyword evidence="5" id="KW-1185">Reference proteome</keyword>
<evidence type="ECO:0000256" key="1">
    <source>
        <dbReference type="SAM" id="MobiDB-lite"/>
    </source>
</evidence>
<feature type="domain" description="S-layer protein C-terminal" evidence="2">
    <location>
        <begin position="931"/>
        <end position="990"/>
    </location>
</feature>
<dbReference type="Proteomes" id="UP000035709">
    <property type="component" value="Chromosome"/>
</dbReference>
<feature type="domain" description="S-layer protein C-terminal" evidence="2">
    <location>
        <begin position="1020"/>
        <end position="1071"/>
    </location>
</feature>
<feature type="compositionally biased region" description="Polar residues" evidence="1">
    <location>
        <begin position="52"/>
        <end position="82"/>
    </location>
</feature>
<dbReference type="EMBL" id="AP014808">
    <property type="protein sequence ID" value="BAQ56473.1"/>
    <property type="molecule type" value="Genomic_DNA"/>
</dbReference>
<feature type="compositionally biased region" description="Polar residues" evidence="1">
    <location>
        <begin position="797"/>
        <end position="814"/>
    </location>
</feature>
<reference evidence="4 5" key="1">
    <citation type="submission" date="2015-03" db="EMBL/GenBank/DDBJ databases">
        <title>Complete genome sequence of Lactobacillus acetotolerans NBRC 13120.</title>
        <authorList>
            <person name="Toh H."/>
            <person name="Morita H."/>
            <person name="Fujita N."/>
        </authorList>
    </citation>
    <scope>NUCLEOTIDE SEQUENCE [LARGE SCALE GENOMIC DNA]</scope>
    <source>
        <strain evidence="4 5">NBRC 13120</strain>
    </source>
</reference>
<name>A0A0D6A0X5_9LACO</name>
<evidence type="ECO:0000313" key="4">
    <source>
        <dbReference type="EMBL" id="BAQ56473.1"/>
    </source>
</evidence>
<dbReference type="InterPro" id="IPR059115">
    <property type="entry name" value="Rib"/>
</dbReference>
<dbReference type="InterPro" id="IPR012706">
    <property type="entry name" value="Rib_alpha_Esp_rpt"/>
</dbReference>
<dbReference type="Gene3D" id="3.80.10.10">
    <property type="entry name" value="Ribonuclease Inhibitor"/>
    <property type="match status" value="1"/>
</dbReference>
<sequence>MKDTGAISNSVENKKQADLRTFSGLTSFFRTNEQEAKQQTTVQENEPKVDNETSNTAGSANNNEIPAQNINTGATANINQTDANDKTLEKDVQTTPKHNDQKTLTKAAASLQAAINQGNAYINSAAFNKMTSEKQTALQAVIQTGKDLMVKYNAMQTATNSAALDIDKNNKDKAATNVSANLTALNAITTNNIAATDINSTSAVITTSELAQAAHNIMLQLGTVNSNITYDASTQTATISAGEIDNQWFHIIPNGAQVKHVNITGRITVANGDASSLFGDYQELESIQSITGLSNLDTNNVTNMSAMFYGDSGLTGLDLSNFNTSNVTDMSGMFEGDSDLTSLDVSNFNTSKVTDMSYMFSGDSSLTSLDVSNLDTKNVTNMSDMFYEDSSLTSLDVSNFDTSKVTDMNLMFNDDSALTSLDLSSFDTSQVTDMGDMLAYDSGLTSLDISNFDTSNVSNMSNMLNASNLNKLTLGEKTKLASGAGIPGTTWYKDGDLSKSATVADLENGKAHAGTWELANASVTLKFVNAKHTDKTLYTSDVIPGFTGKSLDLTDSTVKSTYITPNIPTGYTYATTDAELAGQTQPTKADFTATGNTVTIYLAGDPETNVTVKYELKNGNQVGNTITPTGNQVGDTIDLSQDGAVIQANPIPDGYHYATNPDDMPANYVQPGPITYSTQSQDKVIYVVGDPVAAGDTVKVVHYLEGTTKPVPGLTDYVLGADGHYGDTVTASGDDAAQKAPFGYKLVNPDAQTYVLTKGAPRTFIFYYTKNGGGSLPEPDWTPKLPIPGEVDIPQGTDLSGDTTYAGNAITNKDQMPDGTKYSWQPTPDTSKKGKQTGTVVVTYPDGTKTSINVMVNIVDKNVNGNTGNNSHDTAKEEVLKHNAYLYGQDGRRANQAVLKAGSTVTTYGMVVINGRKFFTLDNDYYLATGNAVSQTRKLKHNAYLYNKYGQRVGKKVVKTGQNVATYGTVVTIRGKKYYTIDHNHFMKANNFMKIAYPDLANSELSPNAKQDSDKAFTVKALQHNAYLYNKEGKRANKVILNLNSKVKTYGMKTINGRKFYVAANNYYIAAGNIEATKRKLTHNAYIYSQYGNRIGRKVVKQHQVVGTYSDPVGIRGKSYYIIGSGRYLKQANFETTR</sequence>
<feature type="domain" description="Rib" evidence="3">
    <location>
        <begin position="800"/>
        <end position="859"/>
    </location>
</feature>
<dbReference type="Pfam" id="PF03382">
    <property type="entry name" value="DUF285"/>
    <property type="match status" value="1"/>
</dbReference>
<dbReference type="NCBIfam" id="TIGR02167">
    <property type="entry name" value="Liste_lipo_26"/>
    <property type="match status" value="7"/>
</dbReference>
<dbReference type="InterPro" id="IPR005046">
    <property type="entry name" value="DUF285"/>
</dbReference>
<protein>
    <recommendedName>
        <fullName evidence="6">BspA family leucine-rich repeat surface protein</fullName>
    </recommendedName>
</protein>
<dbReference type="InterPro" id="IPR011889">
    <property type="entry name" value="Liste_lipo_26"/>
</dbReference>
<feature type="domain" description="S-layer protein C-terminal" evidence="2">
    <location>
        <begin position="1072"/>
        <end position="1130"/>
    </location>
</feature>
<dbReference type="Pfam" id="PF08428">
    <property type="entry name" value="Rib"/>
    <property type="match status" value="1"/>
</dbReference>
<dbReference type="OrthoDB" id="2330155at2"/>
<evidence type="ECO:0008006" key="6">
    <source>
        <dbReference type="Google" id="ProtNLM"/>
    </source>
</evidence>
<organism evidence="4 5">
    <name type="scientific">Lactobacillus acetotolerans</name>
    <dbReference type="NCBI Taxonomy" id="1600"/>
    <lineage>
        <taxon>Bacteria</taxon>
        <taxon>Bacillati</taxon>
        <taxon>Bacillota</taxon>
        <taxon>Bacilli</taxon>
        <taxon>Lactobacillales</taxon>
        <taxon>Lactobacillaceae</taxon>
        <taxon>Lactobacillus</taxon>
    </lineage>
</organism>
<evidence type="ECO:0000259" key="3">
    <source>
        <dbReference type="Pfam" id="PF08428"/>
    </source>
</evidence>
<dbReference type="AlphaFoldDB" id="A0A0D6A0X5"/>
<dbReference type="InterPro" id="IPR032675">
    <property type="entry name" value="LRR_dom_sf"/>
</dbReference>
<feature type="region of interest" description="Disordered" evidence="1">
    <location>
        <begin position="794"/>
        <end position="836"/>
    </location>
</feature>